<reference evidence="2 3" key="1">
    <citation type="submission" date="2018-05" db="EMBL/GenBank/DDBJ databases">
        <title>Draft genome sequence of Scytalidium lignicola DSM 105466, a ubiquitous saprotrophic fungus.</title>
        <authorList>
            <person name="Buettner E."/>
            <person name="Gebauer A.M."/>
            <person name="Hofrichter M."/>
            <person name="Liers C."/>
            <person name="Kellner H."/>
        </authorList>
    </citation>
    <scope>NUCLEOTIDE SEQUENCE [LARGE SCALE GENOMIC DNA]</scope>
    <source>
        <strain evidence="2 3">DSM 105466</strain>
    </source>
</reference>
<evidence type="ECO:0000313" key="3">
    <source>
        <dbReference type="Proteomes" id="UP000258309"/>
    </source>
</evidence>
<dbReference type="EMBL" id="NCSJ02000015">
    <property type="protein sequence ID" value="RFU34862.1"/>
    <property type="molecule type" value="Genomic_DNA"/>
</dbReference>
<feature type="non-terminal residue" evidence="2">
    <location>
        <position position="258"/>
    </location>
</feature>
<comment type="caution">
    <text evidence="2">The sequence shown here is derived from an EMBL/GenBank/DDBJ whole genome shotgun (WGS) entry which is preliminary data.</text>
</comment>
<protein>
    <submittedName>
        <fullName evidence="2">Uncharacterized protein</fullName>
    </submittedName>
</protein>
<organism evidence="2 3">
    <name type="scientific">Scytalidium lignicola</name>
    <name type="common">Hyphomycete</name>
    <dbReference type="NCBI Taxonomy" id="5539"/>
    <lineage>
        <taxon>Eukaryota</taxon>
        <taxon>Fungi</taxon>
        <taxon>Dikarya</taxon>
        <taxon>Ascomycota</taxon>
        <taxon>Pezizomycotina</taxon>
        <taxon>Leotiomycetes</taxon>
        <taxon>Leotiomycetes incertae sedis</taxon>
        <taxon>Scytalidium</taxon>
    </lineage>
</organism>
<feature type="region of interest" description="Disordered" evidence="1">
    <location>
        <begin position="1"/>
        <end position="41"/>
    </location>
</feature>
<sequence length="258" mass="28128">MKQILWYKERRRPRAREEDEDGDEDEDEDGIKVSGRRRAGGSGFEDILSFQRKATPVALALALDAGSQRKAKNSTLVGGGLAQLVGRWGQGRLAAAARLGPFSLSSLFVSSHHPCQLRLHNRASATLRLKILSCGHGGWCGDRADQRQALLLLRARCCCNRGAASIAQIVHRIDFVLLDYTVTSALLRGFGLVICSKSCSILYSREGRAEFGPNPSCTYPPPALGNQALIPGVPCALSFLAWATTKYQDKSTVMEKDI</sequence>
<evidence type="ECO:0000256" key="1">
    <source>
        <dbReference type="SAM" id="MobiDB-lite"/>
    </source>
</evidence>
<evidence type="ECO:0000313" key="2">
    <source>
        <dbReference type="EMBL" id="RFU34862.1"/>
    </source>
</evidence>
<feature type="non-terminal residue" evidence="2">
    <location>
        <position position="1"/>
    </location>
</feature>
<proteinExistence type="predicted"/>
<feature type="compositionally biased region" description="Acidic residues" evidence="1">
    <location>
        <begin position="18"/>
        <end position="29"/>
    </location>
</feature>
<dbReference type="Proteomes" id="UP000258309">
    <property type="component" value="Unassembled WGS sequence"/>
</dbReference>
<dbReference type="AlphaFoldDB" id="A0A3E2HNV9"/>
<keyword evidence="3" id="KW-1185">Reference proteome</keyword>
<gene>
    <name evidence="2" type="ORF">B7463_g1489</name>
</gene>
<accession>A0A3E2HNV9</accession>
<name>A0A3E2HNV9_SCYLI</name>